<dbReference type="Proteomes" id="UP001549921">
    <property type="component" value="Unassembled WGS sequence"/>
</dbReference>
<evidence type="ECO:0000313" key="2">
    <source>
        <dbReference type="EMBL" id="KAL0851970.1"/>
    </source>
</evidence>
<evidence type="ECO:0000313" key="3">
    <source>
        <dbReference type="Proteomes" id="UP001549921"/>
    </source>
</evidence>
<name>A0ABD0TRJ2_LOXSC</name>
<organism evidence="2 3">
    <name type="scientific">Loxostege sticticalis</name>
    <name type="common">Beet webworm moth</name>
    <dbReference type="NCBI Taxonomy" id="481309"/>
    <lineage>
        <taxon>Eukaryota</taxon>
        <taxon>Metazoa</taxon>
        <taxon>Ecdysozoa</taxon>
        <taxon>Arthropoda</taxon>
        <taxon>Hexapoda</taxon>
        <taxon>Insecta</taxon>
        <taxon>Pterygota</taxon>
        <taxon>Neoptera</taxon>
        <taxon>Endopterygota</taxon>
        <taxon>Lepidoptera</taxon>
        <taxon>Glossata</taxon>
        <taxon>Ditrysia</taxon>
        <taxon>Pyraloidea</taxon>
        <taxon>Crambidae</taxon>
        <taxon>Pyraustinae</taxon>
        <taxon>Loxostege</taxon>
    </lineage>
</organism>
<protein>
    <submittedName>
        <fullName evidence="2">Uncharacterized protein</fullName>
    </submittedName>
</protein>
<dbReference type="EMBL" id="JBEDNZ010000001">
    <property type="protein sequence ID" value="KAL0851970.1"/>
    <property type="molecule type" value="Genomic_DNA"/>
</dbReference>
<dbReference type="InterPro" id="IPR051851">
    <property type="entry name" value="EFR3_Homologs"/>
</dbReference>
<evidence type="ECO:0000256" key="1">
    <source>
        <dbReference type="SAM" id="Phobius"/>
    </source>
</evidence>
<dbReference type="PANTHER" id="PTHR12444">
    <property type="entry name" value="PROTEIN EFR3 HOMOLOG CMP44E"/>
    <property type="match status" value="1"/>
</dbReference>
<keyword evidence="1" id="KW-1133">Transmembrane helix</keyword>
<proteinExistence type="predicted"/>
<gene>
    <name evidence="2" type="ORF">ABMA28_000247</name>
</gene>
<dbReference type="AlphaFoldDB" id="A0ABD0TRJ2"/>
<accession>A0ABD0TRJ2</accession>
<keyword evidence="1" id="KW-0472">Membrane</keyword>
<feature type="transmembrane region" description="Helical" evidence="1">
    <location>
        <begin position="430"/>
        <end position="448"/>
    </location>
</feature>
<keyword evidence="1" id="KW-0812">Transmembrane</keyword>
<dbReference type="PANTHER" id="PTHR12444:SF9">
    <property type="entry name" value="AGAP013133-PA"/>
    <property type="match status" value="1"/>
</dbReference>
<reference evidence="2 3" key="1">
    <citation type="submission" date="2024-06" db="EMBL/GenBank/DDBJ databases">
        <title>A chromosome-level genome assembly of beet webworm, Loxostege sticticalis.</title>
        <authorList>
            <person name="Zhang Y."/>
        </authorList>
    </citation>
    <scope>NUCLEOTIDE SEQUENCE [LARGE SCALE GENOMIC DNA]</scope>
    <source>
        <strain evidence="2">AQ028</strain>
        <tissue evidence="2">Male pupae</tissue>
    </source>
</reference>
<sequence length="537" mass="63195">MFTSSNQHELEGAVLQEKINELHYYFMPMDLNIAFHQSKITAIKKLKFILKHSSRRNLQESEFEELLICALTLVYYFGMRLKLSRLTARFWYWCEKKLFNKAESAFQKTMDCLQPECSSVTIKITLDFFSAVELWPFESFVGQILEVELYFDRGKTKLYNMMLTDIHYVLFTDVKSARHRMRVLYELLNSDHWIIDKQKLLPFITRLLDFFACSVNREGNATAYGYLRKGFEVCLRRIFERVDNRHRVAIMTTLLNWFAMVSMDDYDVLEFSSLLDHAAELYEVEFYSESFKEGLIEHVLFNLVGSLNPLHSLVGCRLILRFFDRQRNAPYLSVPTIYYEFTKVKLKIGTIDSTDKTFIRQHRERLHEYLLKAVKEHCNNSVNLKAVFSIICSLVLEVPCGLTAAAAACMAMTMQDFAINGENLLAMSRYWIHAIVLSIMSLICWVHRAPVLYKYVCQIIARRAKEAPQLNPPLLSSYNISHYHITWNKPTLFFEDWELRYALWKHFQESKTHRTRRHYKKSISITKIIIIASAMEA</sequence>
<comment type="caution">
    <text evidence="2">The sequence shown here is derived from an EMBL/GenBank/DDBJ whole genome shotgun (WGS) entry which is preliminary data.</text>
</comment>